<dbReference type="RefSeq" id="WP_015469564.1">
    <property type="nucleotide sequence ID" value="NC_020813.1"/>
</dbReference>
<name>M4VPM6_9BACT</name>
<dbReference type="InterPro" id="IPR029058">
    <property type="entry name" value="AB_hydrolase_fold"/>
</dbReference>
<gene>
    <name evidence="3" type="ORF">A11Q_856</name>
</gene>
<dbReference type="InterPro" id="IPR050261">
    <property type="entry name" value="FrsA_esterase"/>
</dbReference>
<dbReference type="InterPro" id="IPR002925">
    <property type="entry name" value="Dienelactn_hydro"/>
</dbReference>
<dbReference type="STRING" id="1184267.A11Q_856"/>
<dbReference type="eggNOG" id="COG0412">
    <property type="taxonomic scope" value="Bacteria"/>
</dbReference>
<dbReference type="GO" id="GO:0016787">
    <property type="term" value="F:hydrolase activity"/>
    <property type="evidence" value="ECO:0007669"/>
    <property type="project" value="InterPro"/>
</dbReference>
<organism evidence="3 4">
    <name type="scientific">Pseudobdellovibrio exovorus JSS</name>
    <dbReference type="NCBI Taxonomy" id="1184267"/>
    <lineage>
        <taxon>Bacteria</taxon>
        <taxon>Pseudomonadati</taxon>
        <taxon>Bdellovibrionota</taxon>
        <taxon>Bdellovibrionia</taxon>
        <taxon>Bdellovibrionales</taxon>
        <taxon>Pseudobdellovibrionaceae</taxon>
        <taxon>Pseudobdellovibrio</taxon>
    </lineage>
</organism>
<dbReference type="Pfam" id="PF01738">
    <property type="entry name" value="DLH"/>
    <property type="match status" value="1"/>
</dbReference>
<evidence type="ECO:0000259" key="2">
    <source>
        <dbReference type="Pfam" id="PF01738"/>
    </source>
</evidence>
<feature type="domain" description="Dienelactone hydrolase" evidence="2">
    <location>
        <begin position="51"/>
        <end position="262"/>
    </location>
</feature>
<evidence type="ECO:0000256" key="1">
    <source>
        <dbReference type="SAM" id="SignalP"/>
    </source>
</evidence>
<reference evidence="3 4" key="1">
    <citation type="journal article" date="2013" name="ISME J.">
        <title>By their genes ye shall know them: genomic signatures of predatory bacteria.</title>
        <authorList>
            <person name="Pasternak Z."/>
            <person name="Pietrokovski S."/>
            <person name="Rotem O."/>
            <person name="Gophna U."/>
            <person name="Lurie-Weinberger M.N."/>
            <person name="Jurkevitch E."/>
        </authorList>
    </citation>
    <scope>NUCLEOTIDE SEQUENCE [LARGE SCALE GENOMIC DNA]</scope>
    <source>
        <strain evidence="3 4">JSS</strain>
    </source>
</reference>
<evidence type="ECO:0000313" key="4">
    <source>
        <dbReference type="Proteomes" id="UP000012040"/>
    </source>
</evidence>
<dbReference type="PANTHER" id="PTHR22946:SF0">
    <property type="entry name" value="DIENELACTONE HYDROLASE DOMAIN-CONTAINING PROTEIN"/>
    <property type="match status" value="1"/>
</dbReference>
<dbReference type="KEGG" id="bex:A11Q_856"/>
<dbReference type="OrthoDB" id="5290364at2"/>
<keyword evidence="1" id="KW-0732">Signal</keyword>
<sequence length="265" mass="28535">MNLFKKSILSLGFLLVSSAALAEIKSEVVEYKDGKTVLEGAIVYDAALVQTGKKLPAVVIVHNWMGVGDYVMMRAQQMAEMGYVAFVADIYGKGVRPQTVKEAAELAGKYRSGDRKELRSRARAAFETLKKHKSVDAKKISAMGYCFGGTVALDMARIGLPLAGAISFHGGLASATAGDAKKIKTKILVLHGAIDPFVPESEVLQFQKELNEAGVNYEFVSYSGAVHSFTEKAAGNDVKAGAAYNEQADKRSFVAVKNFLTEVNQ</sequence>
<dbReference type="EMBL" id="CP003537">
    <property type="protein sequence ID" value="AGH95074.1"/>
    <property type="molecule type" value="Genomic_DNA"/>
</dbReference>
<accession>M4VPM6</accession>
<dbReference type="AlphaFoldDB" id="M4VPM6"/>
<dbReference type="PATRIC" id="fig|1184267.3.peg.867"/>
<keyword evidence="4" id="KW-1185">Reference proteome</keyword>
<dbReference type="Proteomes" id="UP000012040">
    <property type="component" value="Chromosome"/>
</dbReference>
<feature type="chain" id="PRO_5004060744" description="Dienelactone hydrolase domain-containing protein" evidence="1">
    <location>
        <begin position="23"/>
        <end position="265"/>
    </location>
</feature>
<dbReference type="PANTHER" id="PTHR22946">
    <property type="entry name" value="DIENELACTONE HYDROLASE DOMAIN-CONTAINING PROTEIN-RELATED"/>
    <property type="match status" value="1"/>
</dbReference>
<dbReference type="Gene3D" id="3.40.50.1820">
    <property type="entry name" value="alpha/beta hydrolase"/>
    <property type="match status" value="1"/>
</dbReference>
<protein>
    <recommendedName>
        <fullName evidence="2">Dienelactone hydrolase domain-containing protein</fullName>
    </recommendedName>
</protein>
<feature type="signal peptide" evidence="1">
    <location>
        <begin position="1"/>
        <end position="22"/>
    </location>
</feature>
<dbReference type="HOGENOM" id="CLU_054590_3_1_7"/>
<evidence type="ECO:0000313" key="3">
    <source>
        <dbReference type="EMBL" id="AGH95074.1"/>
    </source>
</evidence>
<dbReference type="SUPFAM" id="SSF53474">
    <property type="entry name" value="alpha/beta-Hydrolases"/>
    <property type="match status" value="1"/>
</dbReference>
<proteinExistence type="predicted"/>